<dbReference type="OrthoDB" id="8328560at2"/>
<dbReference type="AlphaFoldDB" id="A0A8G2EXN9"/>
<dbReference type="SUPFAM" id="SSF64518">
    <property type="entry name" value="Phase 1 flagellin"/>
    <property type="match status" value="1"/>
</dbReference>
<comment type="similarity">
    <text evidence="1 3">Belongs to the bacterial flagellin family.</text>
</comment>
<dbReference type="Gene3D" id="1.20.1330.10">
    <property type="entry name" value="f41 fragment of flagellin, N-terminal domain"/>
    <property type="match status" value="1"/>
</dbReference>
<name>A0A8G2EXN9_9PROT</name>
<evidence type="ECO:0000256" key="2">
    <source>
        <dbReference type="ARBA" id="ARBA00023143"/>
    </source>
</evidence>
<dbReference type="GO" id="GO:0009288">
    <property type="term" value="C:bacterial-type flagellum"/>
    <property type="evidence" value="ECO:0007669"/>
    <property type="project" value="UniProtKB-SubCell"/>
</dbReference>
<dbReference type="InterPro" id="IPR001029">
    <property type="entry name" value="Flagellin_N"/>
</dbReference>
<evidence type="ECO:0000256" key="3">
    <source>
        <dbReference type="RuleBase" id="RU362073"/>
    </source>
</evidence>
<reference evidence="6 7" key="1">
    <citation type="submission" date="2016-10" db="EMBL/GenBank/DDBJ databases">
        <authorList>
            <person name="Varghese N."/>
            <person name="Submissions S."/>
        </authorList>
    </citation>
    <scope>NUCLEOTIDE SEQUENCE [LARGE SCALE GENOMIC DNA]</scope>
    <source>
        <strain evidence="6 7">DSM 18839</strain>
    </source>
</reference>
<keyword evidence="6" id="KW-0282">Flagellum</keyword>
<comment type="function">
    <text evidence="3">Flagellin is the subunit protein which polymerizes to form the filaments of bacterial flagella.</text>
</comment>
<feature type="domain" description="Flagellin C-terminal" evidence="5">
    <location>
        <begin position="200"/>
        <end position="275"/>
    </location>
</feature>
<dbReference type="InterPro" id="IPR001492">
    <property type="entry name" value="Flagellin"/>
</dbReference>
<keyword evidence="3" id="KW-0964">Secreted</keyword>
<gene>
    <name evidence="6" type="ORF">SAMN05660686_03875</name>
</gene>
<keyword evidence="2 3" id="KW-0975">Bacterial flagellum</keyword>
<dbReference type="RefSeq" id="WP_028795023.1">
    <property type="nucleotide sequence ID" value="NZ_FNBW01000013.1"/>
</dbReference>
<sequence>MAVQNSINTNPASFVALRNLNSVNRTLDTIQNRVSTGLKVTGALDDASNFAIAQGIRGELKAIGAVTQGLNNAKGIGKVAIAGTTGISDLLQTVRQKLTELSNEGITTQQRDILTTDFNQLLSQAANFIDNAVFNGVNLLDTTNASPDVNTLSNLTGGTLTLTGQDLRTTTLSLAAGDVSSATNAQGVIANEYANLESVVNAALGSLGAEVRALELQTSFLEQISDATEEGLGNIVDADLARESARLTSKQVQQQLSIQTLGIANQRPQTLLGLFG</sequence>
<accession>A0A8G2EXN9</accession>
<evidence type="ECO:0000256" key="1">
    <source>
        <dbReference type="ARBA" id="ARBA00005709"/>
    </source>
</evidence>
<evidence type="ECO:0000313" key="6">
    <source>
        <dbReference type="EMBL" id="SDG27664.1"/>
    </source>
</evidence>
<organism evidence="6 7">
    <name type="scientific">Thalassobaculum litoreum DSM 18839</name>
    <dbReference type="NCBI Taxonomy" id="1123362"/>
    <lineage>
        <taxon>Bacteria</taxon>
        <taxon>Pseudomonadati</taxon>
        <taxon>Pseudomonadota</taxon>
        <taxon>Alphaproteobacteria</taxon>
        <taxon>Rhodospirillales</taxon>
        <taxon>Thalassobaculaceae</taxon>
        <taxon>Thalassobaculum</taxon>
    </lineage>
</organism>
<evidence type="ECO:0000313" key="7">
    <source>
        <dbReference type="Proteomes" id="UP000198615"/>
    </source>
</evidence>
<dbReference type="PANTHER" id="PTHR42792:SF2">
    <property type="entry name" value="FLAGELLIN"/>
    <property type="match status" value="1"/>
</dbReference>
<proteinExistence type="inferred from homology"/>
<keyword evidence="7" id="KW-1185">Reference proteome</keyword>
<comment type="caution">
    <text evidence="6">The sequence shown here is derived from an EMBL/GenBank/DDBJ whole genome shotgun (WGS) entry which is preliminary data.</text>
</comment>
<dbReference type="GO" id="GO:0005576">
    <property type="term" value="C:extracellular region"/>
    <property type="evidence" value="ECO:0007669"/>
    <property type="project" value="UniProtKB-SubCell"/>
</dbReference>
<dbReference type="PANTHER" id="PTHR42792">
    <property type="entry name" value="FLAGELLIN"/>
    <property type="match status" value="1"/>
</dbReference>
<dbReference type="Pfam" id="PF00700">
    <property type="entry name" value="Flagellin_C"/>
    <property type="match status" value="1"/>
</dbReference>
<keyword evidence="6" id="KW-0969">Cilium</keyword>
<evidence type="ECO:0000259" key="4">
    <source>
        <dbReference type="Pfam" id="PF00669"/>
    </source>
</evidence>
<dbReference type="EMBL" id="FNBW01000013">
    <property type="protein sequence ID" value="SDG27664.1"/>
    <property type="molecule type" value="Genomic_DNA"/>
</dbReference>
<dbReference type="GO" id="GO:0005198">
    <property type="term" value="F:structural molecule activity"/>
    <property type="evidence" value="ECO:0007669"/>
    <property type="project" value="UniProtKB-UniRule"/>
</dbReference>
<keyword evidence="6" id="KW-0966">Cell projection</keyword>
<protein>
    <recommendedName>
        <fullName evidence="3">Flagellin</fullName>
    </recommendedName>
</protein>
<feature type="domain" description="Flagellin N-terminal" evidence="4">
    <location>
        <begin position="7"/>
        <end position="144"/>
    </location>
</feature>
<comment type="subcellular location">
    <subcellularLocation>
        <location evidence="3">Secreted</location>
    </subcellularLocation>
    <subcellularLocation>
        <location evidence="3">Bacterial flagellum</location>
    </subcellularLocation>
</comment>
<dbReference type="InterPro" id="IPR046358">
    <property type="entry name" value="Flagellin_C"/>
</dbReference>
<evidence type="ECO:0000259" key="5">
    <source>
        <dbReference type="Pfam" id="PF00700"/>
    </source>
</evidence>
<dbReference type="Proteomes" id="UP000198615">
    <property type="component" value="Unassembled WGS sequence"/>
</dbReference>
<dbReference type="Pfam" id="PF00669">
    <property type="entry name" value="Flagellin_N"/>
    <property type="match status" value="1"/>
</dbReference>